<feature type="region of interest" description="Disordered" evidence="1">
    <location>
        <begin position="47"/>
        <end position="81"/>
    </location>
</feature>
<dbReference type="OrthoDB" id="6361347at2759"/>
<evidence type="ECO:0000313" key="5">
    <source>
        <dbReference type="Proteomes" id="UP000284375"/>
    </source>
</evidence>
<dbReference type="GO" id="GO:0016491">
    <property type="term" value="F:oxidoreductase activity"/>
    <property type="evidence" value="ECO:0007669"/>
    <property type="project" value="InterPro"/>
</dbReference>
<sequence length="689" mass="73800">MLFSKDKRDMRRNWGYTFEWTPEHLTREQMRPLTYTYDTLGAECLDRLDEISPPGPSDPRPPETKQGPDSSPHGQGEKPPHARRDLYQLLEQHHATDPKLDELWTEIHTVPEWVDWAQIKRGQDVFYRYGGPCIVTLTFQSLIGGMGWHRVVETLDRTGGFRAKVARRRLLETFQHILEVTKDLASVQPGGDGFASTVKVRLLHASVRRRILALAAAQPGYFDVAELGVPVNDLECMGTILAFSSAVVWLGLPMQGIRLREREIADYTALWRWVAYVIGVPAQQPWLADHRRAKILLESLIEGDIQPGEASRVLANNVLTGLSCQPPAYATREFLCAEAHWLNGRALSDALGIQRPSLWHQALVAGQCLYFMATCYLCRSVQSWDEQNIERVKKFLYNAVVHNKTIGLGALTSFEFQYVPQLGLTTHLGGPEDAPPAVTAAMTAAAAAAYCSERRALTTLVLAAVLVASVAWFGFGSVAGLLGAVRVRLDRVRQADRVLRPVRHVVDQDTGQVGAAPVVLGVEDEGGAPAAGLPGGGAEAAGALALDGAHGGLLGGDGGGAGVVQPGQGLGQVLGVDLLVGGALDPLLPVVGRRRGRADEEELAGVGEGQVGVGGDVEGRGLAKVDAAPLAHDGLAVPDGADGDGVGLAVERHEDAAEGLEGRPGVDGGRLEDQALDGVEVVGPEDGEV</sequence>
<reference evidence="4 5" key="1">
    <citation type="submission" date="2015-09" db="EMBL/GenBank/DDBJ databases">
        <title>Host preference determinants of Valsa canker pathogens revealed by comparative genomics.</title>
        <authorList>
            <person name="Yin Z."/>
            <person name="Huang L."/>
        </authorList>
    </citation>
    <scope>NUCLEOTIDE SEQUENCE [LARGE SCALE GENOMIC DNA]</scope>
    <source>
        <strain evidence="4 5">YSFL</strain>
    </source>
</reference>
<dbReference type="STRING" id="252740.A0A423WLJ8"/>
<feature type="region of interest" description="Disordered" evidence="1">
    <location>
        <begin position="654"/>
        <end position="689"/>
    </location>
</feature>
<dbReference type="InterPro" id="IPR018713">
    <property type="entry name" value="MPAB/Lcp_cat_dom"/>
</dbReference>
<keyword evidence="2" id="KW-1133">Transmembrane helix</keyword>
<evidence type="ECO:0000313" key="4">
    <source>
        <dbReference type="EMBL" id="ROW04288.1"/>
    </source>
</evidence>
<feature type="transmembrane region" description="Helical" evidence="2">
    <location>
        <begin position="460"/>
        <end position="485"/>
    </location>
</feature>
<gene>
    <name evidence="4" type="ORF">VSDG_00798</name>
</gene>
<evidence type="ECO:0000256" key="1">
    <source>
        <dbReference type="SAM" id="MobiDB-lite"/>
    </source>
</evidence>
<name>A0A423WLJ8_CYTCH</name>
<keyword evidence="2" id="KW-0472">Membrane</keyword>
<evidence type="ECO:0000259" key="3">
    <source>
        <dbReference type="Pfam" id="PF09995"/>
    </source>
</evidence>
<comment type="caution">
    <text evidence="4">The sequence shown here is derived from an EMBL/GenBank/DDBJ whole genome shotgun (WGS) entry which is preliminary data.</text>
</comment>
<evidence type="ECO:0000256" key="2">
    <source>
        <dbReference type="SAM" id="Phobius"/>
    </source>
</evidence>
<dbReference type="PANTHER" id="PTHR37539">
    <property type="entry name" value="SECRETED PROTEIN-RELATED"/>
    <property type="match status" value="1"/>
</dbReference>
<dbReference type="Proteomes" id="UP000284375">
    <property type="component" value="Unassembled WGS sequence"/>
</dbReference>
<dbReference type="PANTHER" id="PTHR37539:SF1">
    <property type="entry name" value="ER-BOUND OXYGENASE MPAB_MPAB'_RUBBER OXYGENASE CATALYTIC DOMAIN-CONTAINING PROTEIN"/>
    <property type="match status" value="1"/>
</dbReference>
<dbReference type="Pfam" id="PF09995">
    <property type="entry name" value="MPAB_Lcp_cat"/>
    <property type="match status" value="1"/>
</dbReference>
<proteinExistence type="predicted"/>
<dbReference type="InterPro" id="IPR037473">
    <property type="entry name" value="Lcp-like"/>
</dbReference>
<organism evidence="4 5">
    <name type="scientific">Cytospora chrysosperma</name>
    <name type="common">Cytospora canker fungus</name>
    <name type="synonym">Sphaeria chrysosperma</name>
    <dbReference type="NCBI Taxonomy" id="252740"/>
    <lineage>
        <taxon>Eukaryota</taxon>
        <taxon>Fungi</taxon>
        <taxon>Dikarya</taxon>
        <taxon>Ascomycota</taxon>
        <taxon>Pezizomycotina</taxon>
        <taxon>Sordariomycetes</taxon>
        <taxon>Sordariomycetidae</taxon>
        <taxon>Diaporthales</taxon>
        <taxon>Cytosporaceae</taxon>
        <taxon>Cytospora</taxon>
    </lineage>
</organism>
<dbReference type="AlphaFoldDB" id="A0A423WLJ8"/>
<keyword evidence="5" id="KW-1185">Reference proteome</keyword>
<keyword evidence="2" id="KW-0812">Transmembrane</keyword>
<protein>
    <recommendedName>
        <fullName evidence="3">ER-bound oxygenase mpaB/mpaB'/Rubber oxygenase catalytic domain-containing protein</fullName>
    </recommendedName>
</protein>
<accession>A0A423WLJ8</accession>
<feature type="domain" description="ER-bound oxygenase mpaB/mpaB'/Rubber oxygenase catalytic" evidence="3">
    <location>
        <begin position="147"/>
        <end position="362"/>
    </location>
</feature>
<dbReference type="EMBL" id="LJZO01000002">
    <property type="protein sequence ID" value="ROW04288.1"/>
    <property type="molecule type" value="Genomic_DNA"/>
</dbReference>